<evidence type="ECO:0000259" key="2">
    <source>
        <dbReference type="Pfam" id="PF20454"/>
    </source>
</evidence>
<dbReference type="EMBL" id="OBML01000008">
    <property type="protein sequence ID" value="SOC15311.1"/>
    <property type="molecule type" value="Genomic_DNA"/>
</dbReference>
<dbReference type="Pfam" id="PF20454">
    <property type="entry name" value="GpA_nuclease"/>
    <property type="match status" value="1"/>
</dbReference>
<dbReference type="Proteomes" id="UP000219331">
    <property type="component" value="Unassembled WGS sequence"/>
</dbReference>
<protein>
    <submittedName>
        <fullName evidence="3">Phage terminase, large subunit GpA</fullName>
    </submittedName>
</protein>
<dbReference type="HAMAP" id="MF_04144">
    <property type="entry name" value="TERL_LAMBDA"/>
    <property type="match status" value="1"/>
</dbReference>
<dbReference type="InterPro" id="IPR027417">
    <property type="entry name" value="P-loop_NTPase"/>
</dbReference>
<dbReference type="GO" id="GO:0005524">
    <property type="term" value="F:ATP binding"/>
    <property type="evidence" value="ECO:0007669"/>
    <property type="project" value="InterPro"/>
</dbReference>
<dbReference type="STRING" id="538381.GCA_001696535_02939"/>
<dbReference type="InterPro" id="IPR046454">
    <property type="entry name" value="GpA_endonuclease"/>
</dbReference>
<proteinExistence type="inferred from homology"/>
<feature type="domain" description="Phage terminase large subunit GpA ATPase" evidence="1">
    <location>
        <begin position="40"/>
        <end position="282"/>
    </location>
</feature>
<accession>A0A285T203</accession>
<evidence type="ECO:0000313" key="4">
    <source>
        <dbReference type="Proteomes" id="UP000219331"/>
    </source>
</evidence>
<dbReference type="GO" id="GO:0004519">
    <property type="term" value="F:endonuclease activity"/>
    <property type="evidence" value="ECO:0007669"/>
    <property type="project" value="InterPro"/>
</dbReference>
<dbReference type="InterPro" id="IPR051220">
    <property type="entry name" value="TFA_Chaperone"/>
</dbReference>
<dbReference type="AlphaFoldDB" id="A0A285T203"/>
<reference evidence="3 4" key="1">
    <citation type="submission" date="2017-08" db="EMBL/GenBank/DDBJ databases">
        <authorList>
            <person name="de Groot N.N."/>
        </authorList>
    </citation>
    <scope>NUCLEOTIDE SEQUENCE [LARGE SCALE GENOMIC DNA]</scope>
    <source>
        <strain evidence="3 4">USBA 352</strain>
    </source>
</reference>
<dbReference type="InterPro" id="IPR046453">
    <property type="entry name" value="GpA_ATPase"/>
</dbReference>
<dbReference type="OrthoDB" id="5181253at2"/>
<name>A0A285T203_9HYPH</name>
<gene>
    <name evidence="3" type="ORF">SAMN05421512_10895</name>
</gene>
<dbReference type="PANTHER" id="PTHR34413:SF2">
    <property type="entry name" value="PROPHAGE TAIL FIBER ASSEMBLY PROTEIN HOMOLOG TFAE-RELATED"/>
    <property type="match status" value="1"/>
</dbReference>
<keyword evidence="4" id="KW-1185">Reference proteome</keyword>
<dbReference type="PANTHER" id="PTHR34413">
    <property type="entry name" value="PROPHAGE TAIL FIBER ASSEMBLY PROTEIN HOMOLOG TFAE-RELATED-RELATED"/>
    <property type="match status" value="1"/>
</dbReference>
<dbReference type="InterPro" id="IPR008866">
    <property type="entry name" value="Phage_lambda_GpA-like"/>
</dbReference>
<organism evidence="3 4">
    <name type="scientific">Stappia indica</name>
    <dbReference type="NCBI Taxonomy" id="538381"/>
    <lineage>
        <taxon>Bacteria</taxon>
        <taxon>Pseudomonadati</taxon>
        <taxon>Pseudomonadota</taxon>
        <taxon>Alphaproteobacteria</taxon>
        <taxon>Hyphomicrobiales</taxon>
        <taxon>Stappiaceae</taxon>
        <taxon>Stappia</taxon>
    </lineage>
</organism>
<dbReference type="GO" id="GO:0016887">
    <property type="term" value="F:ATP hydrolysis activity"/>
    <property type="evidence" value="ECO:0007669"/>
    <property type="project" value="InterPro"/>
</dbReference>
<sequence>MIDDAMTRVRTAALRALQPPPRLPLSDWIEREIRLPEDVSALPGPIRLYPFQRGIADAISDPETERVTVVKSARIGYTTLLVGALAAHVANEPAPVLFVLPTEDDCRNFVVTNVEPTFEASPVLAGALAGASEGQGENRNTLLSRRFPGGSLKVVAAKAPRNLRAHNTRILIVDEADAMDVTAEGSPILLAEKRTLSFPDRKIVIGSTPIFEETSHVLAAYARSDMRVFEVPCPDCATFHEIAWRDIQWPTERPDEAAWCCPSCGSVVEERHKPAMVAAGRWRATAPQVKGHAGFRVNALVSPLANASWGKLAAEFLAAKDTPDLLQTFVNTVLGQGWRAEGEELDEAALAARAEGFSLEALPEEVLALTAGVDVQRDRLEITFVGWDRAGTAFILGHAVVWGRPADEATWAELEGLLRQTYAHPLGGRLALDAVAVDSGDGETMEAVYGFAFPRAARRVLAIKGAPGARPWIEKSRTKTRGGRLWIVGVDGIKSHLAGRLAKGNTVRFSDALPAAWYEQLASERAVVRYARGQPQRRFERIPGRRAEALDCVVYAFAARQVINPNWQDRLDELARTTVRAAKPTAAIRSEWIG</sequence>
<evidence type="ECO:0000313" key="3">
    <source>
        <dbReference type="EMBL" id="SOC15311.1"/>
    </source>
</evidence>
<evidence type="ECO:0000259" key="1">
    <source>
        <dbReference type="Pfam" id="PF05876"/>
    </source>
</evidence>
<feature type="domain" description="Terminase large subunit GpA endonuclease" evidence="2">
    <location>
        <begin position="292"/>
        <end position="566"/>
    </location>
</feature>
<dbReference type="Gene3D" id="3.40.50.300">
    <property type="entry name" value="P-loop containing nucleotide triphosphate hydrolases"/>
    <property type="match status" value="1"/>
</dbReference>
<dbReference type="Pfam" id="PF05876">
    <property type="entry name" value="GpA_ATPase"/>
    <property type="match status" value="1"/>
</dbReference>
<dbReference type="RefSeq" id="WP_097175510.1">
    <property type="nucleotide sequence ID" value="NZ_OBML01000008.1"/>
</dbReference>